<feature type="compositionally biased region" description="Polar residues" evidence="2">
    <location>
        <begin position="1878"/>
        <end position="1894"/>
    </location>
</feature>
<feature type="region of interest" description="Disordered" evidence="2">
    <location>
        <begin position="1798"/>
        <end position="2328"/>
    </location>
</feature>
<evidence type="ECO:0000313" key="3">
    <source>
        <dbReference type="EMBL" id="VDD90650.1"/>
    </source>
</evidence>
<organism evidence="5">
    <name type="scientific">Enterobius vermicularis</name>
    <name type="common">Human pinworm</name>
    <dbReference type="NCBI Taxonomy" id="51028"/>
    <lineage>
        <taxon>Eukaryota</taxon>
        <taxon>Metazoa</taxon>
        <taxon>Ecdysozoa</taxon>
        <taxon>Nematoda</taxon>
        <taxon>Chromadorea</taxon>
        <taxon>Rhabditida</taxon>
        <taxon>Spirurina</taxon>
        <taxon>Oxyuridomorpha</taxon>
        <taxon>Oxyuroidea</taxon>
        <taxon>Oxyuridae</taxon>
        <taxon>Enterobius</taxon>
    </lineage>
</organism>
<feature type="compositionally biased region" description="Basic and acidic residues" evidence="2">
    <location>
        <begin position="27"/>
        <end position="37"/>
    </location>
</feature>
<feature type="compositionally biased region" description="Basic residues" evidence="2">
    <location>
        <begin position="2318"/>
        <end position="2328"/>
    </location>
</feature>
<feature type="compositionally biased region" description="Acidic residues" evidence="2">
    <location>
        <begin position="2237"/>
        <end position="2250"/>
    </location>
</feature>
<protein>
    <submittedName>
        <fullName evidence="5">TPR_MLP1_2 domain-containing protein</fullName>
    </submittedName>
</protein>
<keyword evidence="4" id="KW-1185">Reference proteome</keyword>
<feature type="region of interest" description="Disordered" evidence="2">
    <location>
        <begin position="1680"/>
        <end position="1721"/>
    </location>
</feature>
<feature type="compositionally biased region" description="Low complexity" evidence="2">
    <location>
        <begin position="1844"/>
        <end position="1871"/>
    </location>
</feature>
<feature type="compositionally biased region" description="Low complexity" evidence="2">
    <location>
        <begin position="1798"/>
        <end position="1819"/>
    </location>
</feature>
<evidence type="ECO:0000256" key="2">
    <source>
        <dbReference type="SAM" id="MobiDB-lite"/>
    </source>
</evidence>
<feature type="region of interest" description="Disordered" evidence="2">
    <location>
        <begin position="1"/>
        <end position="55"/>
    </location>
</feature>
<evidence type="ECO:0000313" key="4">
    <source>
        <dbReference type="Proteomes" id="UP000274131"/>
    </source>
</evidence>
<feature type="compositionally biased region" description="Polar residues" evidence="2">
    <location>
        <begin position="1620"/>
        <end position="1630"/>
    </location>
</feature>
<feature type="compositionally biased region" description="Basic and acidic residues" evidence="2">
    <location>
        <begin position="1965"/>
        <end position="1979"/>
    </location>
</feature>
<feature type="compositionally biased region" description="Acidic residues" evidence="2">
    <location>
        <begin position="1931"/>
        <end position="1942"/>
    </location>
</feature>
<feature type="compositionally biased region" description="Low complexity" evidence="2">
    <location>
        <begin position="2155"/>
        <end position="2167"/>
    </location>
</feature>
<evidence type="ECO:0000313" key="5">
    <source>
        <dbReference type="WBParaSite" id="EVEC_0000579001-mRNA-1"/>
    </source>
</evidence>
<sequence length="2328" mass="261251">MSELIAGGPSELQSHNDEGGSVSMEVSDVKQKDDEGSASKAGSNEGWDATIVPSTQSQLETTSFSLVHKGVSDRSEDVAFGGSVTDVQQHTNSEVQSVNELEELRRQKIQLEQDLFVSNEKQSSLQSRLSNLNEVLELQKKELDSLGKDRSQRMAVMRELEAERDQLMLAKNESEQKAELLIRQKEDFEAKVNRLTHDKNLLTVDVQSLKAELEKITQKNAVLEADIDEVKKGKRLFEFEKERWIQEKEIYLHNKDWFTNEIRERDTKLTVLKIESLRLAGELQAEKTSLQEECESLRTQLNNARSLVDHRDEQINDLNRRLKEVLEDKSTKLNKLEEELLTSERLIAVYKEASEEAERNLQDLNTEYEKRGRLLNEAKEEYQGLRKRLEENQAHYEEECKRQENKIKELDDELVKANELIKSKHRLSLTDEEVAEISPAAAAASALIKGGVSLTAIYREHSRVVAELEASKAERSRLEEHINEFVEDLERRAPLLVQQRAEYERLNELCSALQEQLQSADEERQRLVSARDAASRELAYTKAELERTQRDNDDLAKQVRHLLHAAEVNKAWSARDSDSPPISDEDRDMLWSSIGELQKVNQKLIISRLSEALDEAVRKLDLLKDQSGKQNLIIEELQEQRDTYKRLAQEKEPKDPGSFLSKELENARDFVDQLRAQVERSEKCLEIYREEKLKSDKILQDRIDQQFSLISELRTTNGKLEADVELQRQIQQSLTKQTESDATELELFRERLGKAEVDKKGLEERLRNAEAQLFISRGEVARFKSEVDTVNEQITFLRASEARLHQELLVVRESNYSNEKMAATLQQLQSHLDKTDEEKLKRLEDQLNVMRNENQALKNFVNEITEQHRIVSLDLKMTLNKIKTERDQALASKKSAEDRLVWKETEFAELQTKHDTLMKQLNSPDSSLGYRDTTAEGCRKEAQQLRNRTNYLENQLKDSEAKREAAEKKLSIRDQEIEELTKLSGKVEATLVEQDKSNAAEIKSLKSLLEVVNKQLDESTKMVSELRLEVSKLEQRCHEETAKAEQVKLESQRELEEDRAKLREQISRLEEKIVETENTLNVAEEAKASKDLKIEELQKNYQNEIAILRVEKGKLEELLKEVQDENTLQSKKIETLNDSLVKVSQRNSYLERSSAVGGEPVEGRSQSTNALSDIIKYLQDENEHSMQRTLTAELQWKRLQAQASDLEERRSTLEAELKKTRAEAEANVRALAEKSEMISRLSLLEGAKQENETLKAQLEKLGSKEEMLSKKISDMESQIRNLDTEKNNDKSRIQNLTSDVQTYRKEADSWKERHAEAMTALTKIGPEKVVSLTGEIESLKRQISSMTVELENGKRQTEESEAKHKSENEKLLTTIQQLRVLAKNYKAKFLALNAEKETHKKDVSDAKGPTEPSAEKSESTTETESAKLKQQLLTARHEIEKYKQKLASTAPRTGWPVETMAGVSSPSKGPSVIQAQMKQIESLNDLNKDLKNQLENLANRFKDLQEELTGTKNILEETKAEKDSLRAEKETKEGIVLVSPANGWYFSTFSGFMTLEELRFRLNSITSMMTKKDTELARLKNEIETLNIQLNEYREKIRIQELALEEFRKKSEPHIKSVTDSETAGTSEQLGGTTSGVSTKPVSSSTSVTSQCSGDSSLHSEVVFRSSAVSNLQSFTEKCEDTDGIATSEESPSNAGDLASKISGEEPSNALQKRLGEPVDPSLVIAKQSSVSTTSEQSMSVASTTGKTAQVASGSAVIFPSSKSEIAPGSGKVPFGTFGNLLKSAGKNVFTSGAAVTTRAQQSSTVSQSSATTFSSSSAPVIQPNKPAQQNVISGSGDGLNVISSSGAPSMSDPSVNFSSGPPSSSGFSSSLRKRPISVTNDQSSSMESVSELQETVKRQRVSPSEQVSTSSRFLQQNLELRVQKEKNNITEDDGADPEQQESVETTTNPEDEGVGEEYIEDDDRTTTKEQGCRRHEPEAGANQREEEGEEEGYQEEIEGDAGDEEALEDDEQVREEEYLDEALGEGGEDDYEDEMEEDEDYEDEEDYEGVEEEGPDVHSHRPILIAPRPVRQQQQPPIDDEEVIVIEDDDEEDEVSHSQSPADQSTDEADEGPRASTYRPDTSNEQNGAERENDNEPLQGNAEASDHFDSQQLRSTSEASRSTAEAHNNEAGSGDSEVSSVPSGEMELSHADTTAHSAGGSETNVESDSRGASSTVAPGTVGNDKAGGAIGSPNILEDEEGGNEVADEEQGSKTGLGSRTAQTDDETGVSEPSTSGDSRQRRTRILFPDVDEPSSSSAERTRGIAQPVRGRGSWTYKARRGQVRRRP</sequence>
<feature type="compositionally biased region" description="Polar residues" evidence="2">
    <location>
        <begin position="2253"/>
        <end position="2262"/>
    </location>
</feature>
<feature type="compositionally biased region" description="Basic and acidic residues" evidence="2">
    <location>
        <begin position="1351"/>
        <end position="1368"/>
    </location>
</feature>
<dbReference type="Gene3D" id="1.10.287.1490">
    <property type="match status" value="1"/>
</dbReference>
<feature type="coiled-coil region" evidence="1">
    <location>
        <begin position="94"/>
        <end position="233"/>
    </location>
</feature>
<gene>
    <name evidence="3" type="ORF">EVEC_LOCUS5401</name>
</gene>
<reference evidence="3 4" key="2">
    <citation type="submission" date="2018-10" db="EMBL/GenBank/DDBJ databases">
        <authorList>
            <consortium name="Pathogen Informatics"/>
        </authorList>
    </citation>
    <scope>NUCLEOTIDE SEQUENCE [LARGE SCALE GENOMIC DNA]</scope>
</reference>
<feature type="compositionally biased region" description="Acidic residues" evidence="2">
    <location>
        <begin position="1950"/>
        <end position="1964"/>
    </location>
</feature>
<feature type="compositionally biased region" description="Acidic residues" evidence="2">
    <location>
        <begin position="1987"/>
        <end position="2055"/>
    </location>
</feature>
<feature type="compositionally biased region" description="Low complexity" evidence="2">
    <location>
        <begin position="1631"/>
        <end position="1654"/>
    </location>
</feature>
<dbReference type="GO" id="GO:1901673">
    <property type="term" value="P:regulation of mitotic spindle assembly"/>
    <property type="evidence" value="ECO:0007669"/>
    <property type="project" value="TreeGrafter"/>
</dbReference>
<dbReference type="WBParaSite" id="EVEC_0000579001-mRNA-1">
    <property type="protein sequence ID" value="EVEC_0000579001-mRNA-1"/>
    <property type="gene ID" value="EVEC_0000579001"/>
</dbReference>
<name>A0A0N4V6B2_ENTVE</name>
<evidence type="ECO:0000256" key="1">
    <source>
        <dbReference type="SAM" id="Coils"/>
    </source>
</evidence>
<feature type="coiled-coil region" evidence="1">
    <location>
        <begin position="745"/>
        <end position="779"/>
    </location>
</feature>
<proteinExistence type="predicted"/>
<feature type="compositionally biased region" description="Polar residues" evidence="2">
    <location>
        <begin position="2192"/>
        <end position="2218"/>
    </location>
</feature>
<dbReference type="Proteomes" id="UP000274131">
    <property type="component" value="Unassembled WGS sequence"/>
</dbReference>
<feature type="coiled-coil region" evidence="1">
    <location>
        <begin position="1569"/>
        <end position="1610"/>
    </location>
</feature>
<feature type="coiled-coil region" evidence="1">
    <location>
        <begin position="606"/>
        <end position="640"/>
    </location>
</feature>
<dbReference type="GO" id="GO:0005643">
    <property type="term" value="C:nuclear pore"/>
    <property type="evidence" value="ECO:0007669"/>
    <property type="project" value="TreeGrafter"/>
</dbReference>
<feature type="coiled-coil region" evidence="1">
    <location>
        <begin position="280"/>
        <end position="427"/>
    </location>
</feature>
<dbReference type="PANTHER" id="PTHR18898">
    <property type="entry name" value="NUCLEOPROTEIN TPR-RELATED"/>
    <property type="match status" value="1"/>
</dbReference>
<feature type="compositionally biased region" description="Basic and acidic residues" evidence="2">
    <location>
        <begin position="1413"/>
        <end position="1427"/>
    </location>
</feature>
<feature type="coiled-coil region" evidence="1">
    <location>
        <begin position="818"/>
        <end position="899"/>
    </location>
</feature>
<feature type="compositionally biased region" description="Acidic residues" evidence="2">
    <location>
        <begin position="2079"/>
        <end position="2095"/>
    </location>
</feature>
<feature type="coiled-coil region" evidence="1">
    <location>
        <begin position="935"/>
        <end position="1139"/>
    </location>
</feature>
<dbReference type="PANTHER" id="PTHR18898:SF2">
    <property type="entry name" value="NUCLEOPROTEIN TPR"/>
    <property type="match status" value="1"/>
</dbReference>
<feature type="region of interest" description="Disordered" evidence="2">
    <location>
        <begin position="1349"/>
        <end position="1368"/>
    </location>
</feature>
<feature type="region of interest" description="Disordered" evidence="2">
    <location>
        <begin position="1397"/>
        <end position="1427"/>
    </location>
</feature>
<feature type="compositionally biased region" description="Polar residues" evidence="2">
    <location>
        <begin position="1902"/>
        <end position="1919"/>
    </location>
</feature>
<accession>A0A0N4V6B2</accession>
<keyword evidence="1" id="KW-0175">Coiled coil</keyword>
<feature type="coiled-coil region" evidence="1">
    <location>
        <begin position="468"/>
        <end position="565"/>
    </location>
</feature>
<dbReference type="STRING" id="51028.A0A0N4V6B2"/>
<dbReference type="EMBL" id="UXUI01008152">
    <property type="protein sequence ID" value="VDD90650.1"/>
    <property type="molecule type" value="Genomic_DNA"/>
</dbReference>
<reference evidence="5" key="1">
    <citation type="submission" date="2016-04" db="UniProtKB">
        <authorList>
            <consortium name="WormBaseParasite"/>
        </authorList>
    </citation>
    <scope>IDENTIFICATION</scope>
</reference>
<feature type="coiled-coil region" evidence="1">
    <location>
        <begin position="1473"/>
        <end position="1535"/>
    </location>
</feature>
<dbReference type="GO" id="GO:0017056">
    <property type="term" value="F:structural constituent of nuclear pore"/>
    <property type="evidence" value="ECO:0007669"/>
    <property type="project" value="TreeGrafter"/>
</dbReference>
<feature type="region of interest" description="Disordered" evidence="2">
    <location>
        <begin position="1611"/>
        <end position="1654"/>
    </location>
</feature>
<dbReference type="GO" id="GO:0006406">
    <property type="term" value="P:mRNA export from nucleus"/>
    <property type="evidence" value="ECO:0007669"/>
    <property type="project" value="TreeGrafter"/>
</dbReference>
<dbReference type="OrthoDB" id="5849780at2759"/>
<feature type="compositionally biased region" description="Low complexity" evidence="2">
    <location>
        <begin position="2068"/>
        <end position="2078"/>
    </location>
</feature>